<sequence length="137" mass="15775">MIMTREREELTNIQFFESEDTDHFLAKIHVALKQQLDILSQPAYKRVDAPEEFSIACVPASVWMFLLLLLDDPDEHDYEDKQESSKKSRILSIAQDLVFSVSGGKKHSKTRRSLCNFAPGYTIKVTCGFVSSCWTYY</sequence>
<proteinExistence type="predicted"/>
<evidence type="ECO:0000313" key="1">
    <source>
        <dbReference type="EMBL" id="KAJ8867706.1"/>
    </source>
</evidence>
<organism evidence="1 2">
    <name type="scientific">Dryococelus australis</name>
    <dbReference type="NCBI Taxonomy" id="614101"/>
    <lineage>
        <taxon>Eukaryota</taxon>
        <taxon>Metazoa</taxon>
        <taxon>Ecdysozoa</taxon>
        <taxon>Arthropoda</taxon>
        <taxon>Hexapoda</taxon>
        <taxon>Insecta</taxon>
        <taxon>Pterygota</taxon>
        <taxon>Neoptera</taxon>
        <taxon>Polyneoptera</taxon>
        <taxon>Phasmatodea</taxon>
        <taxon>Verophasmatodea</taxon>
        <taxon>Anareolatae</taxon>
        <taxon>Phasmatidae</taxon>
        <taxon>Eurycanthinae</taxon>
        <taxon>Dryococelus</taxon>
    </lineage>
</organism>
<accession>A0ABQ9G9I7</accession>
<name>A0ABQ9G9I7_9NEOP</name>
<protein>
    <submittedName>
        <fullName evidence="1">Uncharacterized protein</fullName>
    </submittedName>
</protein>
<keyword evidence="2" id="KW-1185">Reference proteome</keyword>
<comment type="caution">
    <text evidence="1">The sequence shown here is derived from an EMBL/GenBank/DDBJ whole genome shotgun (WGS) entry which is preliminary data.</text>
</comment>
<gene>
    <name evidence="1" type="ORF">PR048_031509</name>
</gene>
<evidence type="ECO:0000313" key="2">
    <source>
        <dbReference type="Proteomes" id="UP001159363"/>
    </source>
</evidence>
<dbReference type="Proteomes" id="UP001159363">
    <property type="component" value="Chromosome 14"/>
</dbReference>
<reference evidence="1 2" key="1">
    <citation type="submission" date="2023-02" db="EMBL/GenBank/DDBJ databases">
        <title>LHISI_Scaffold_Assembly.</title>
        <authorList>
            <person name="Stuart O.P."/>
            <person name="Cleave R."/>
            <person name="Magrath M.J.L."/>
            <person name="Mikheyev A.S."/>
        </authorList>
    </citation>
    <scope>NUCLEOTIDE SEQUENCE [LARGE SCALE GENOMIC DNA]</scope>
    <source>
        <strain evidence="1">Daus_M_001</strain>
        <tissue evidence="1">Leg muscle</tissue>
    </source>
</reference>
<dbReference type="EMBL" id="JARBHB010000015">
    <property type="protein sequence ID" value="KAJ8867706.1"/>
    <property type="molecule type" value="Genomic_DNA"/>
</dbReference>